<evidence type="ECO:0000259" key="3">
    <source>
        <dbReference type="Pfam" id="PF02581"/>
    </source>
</evidence>
<proteinExistence type="predicted"/>
<dbReference type="STRING" id="582675.SAMN05192565_12430"/>
<name>A0A1I2WQ72_9HYPH</name>
<gene>
    <name evidence="4" type="ORF">SAMN05192565_12430</name>
</gene>
<comment type="pathway">
    <text evidence="1">Cofactor biosynthesis; thiamine diphosphate biosynthesis.</text>
</comment>
<dbReference type="CDD" id="cd00564">
    <property type="entry name" value="TMP_TenI"/>
    <property type="match status" value="1"/>
</dbReference>
<dbReference type="PANTHER" id="PTHR20857:SF15">
    <property type="entry name" value="THIAMINE-PHOSPHATE SYNTHASE"/>
    <property type="match status" value="1"/>
</dbReference>
<organism evidence="4 5">
    <name type="scientific">Methylobacterium gossipiicola</name>
    <dbReference type="NCBI Taxonomy" id="582675"/>
    <lineage>
        <taxon>Bacteria</taxon>
        <taxon>Pseudomonadati</taxon>
        <taxon>Pseudomonadota</taxon>
        <taxon>Alphaproteobacteria</taxon>
        <taxon>Hyphomicrobiales</taxon>
        <taxon>Methylobacteriaceae</taxon>
        <taxon>Methylobacterium</taxon>
    </lineage>
</organism>
<dbReference type="PANTHER" id="PTHR20857">
    <property type="entry name" value="THIAMINE-PHOSPHATE PYROPHOSPHORYLASE"/>
    <property type="match status" value="1"/>
</dbReference>
<evidence type="ECO:0000313" key="4">
    <source>
        <dbReference type="EMBL" id="SFH01751.1"/>
    </source>
</evidence>
<keyword evidence="2" id="KW-0784">Thiamine biosynthesis</keyword>
<dbReference type="InterPro" id="IPR036206">
    <property type="entry name" value="ThiamineP_synth_sf"/>
</dbReference>
<dbReference type="Pfam" id="PF02581">
    <property type="entry name" value="TMP-TENI"/>
    <property type="match status" value="1"/>
</dbReference>
<reference evidence="5" key="1">
    <citation type="submission" date="2016-10" db="EMBL/GenBank/DDBJ databases">
        <authorList>
            <person name="Varghese N."/>
            <person name="Submissions S."/>
        </authorList>
    </citation>
    <scope>NUCLEOTIDE SEQUENCE [LARGE SCALE GENOMIC DNA]</scope>
    <source>
        <strain evidence="5">Gh-105</strain>
    </source>
</reference>
<accession>A0A1I2WQ72</accession>
<dbReference type="GO" id="GO:0009228">
    <property type="term" value="P:thiamine biosynthetic process"/>
    <property type="evidence" value="ECO:0007669"/>
    <property type="project" value="UniProtKB-KW"/>
</dbReference>
<dbReference type="Gene3D" id="3.20.20.70">
    <property type="entry name" value="Aldolase class I"/>
    <property type="match status" value="1"/>
</dbReference>
<feature type="domain" description="Thiamine phosphate synthase/TenI" evidence="3">
    <location>
        <begin position="91"/>
        <end position="259"/>
    </location>
</feature>
<dbReference type="SUPFAM" id="SSF51391">
    <property type="entry name" value="Thiamin phosphate synthase"/>
    <property type="match status" value="1"/>
</dbReference>
<dbReference type="InterPro" id="IPR013785">
    <property type="entry name" value="Aldolase_TIM"/>
</dbReference>
<dbReference type="Proteomes" id="UP000199229">
    <property type="component" value="Unassembled WGS sequence"/>
</dbReference>
<dbReference type="EMBL" id="FOPM01000024">
    <property type="protein sequence ID" value="SFH01751.1"/>
    <property type="molecule type" value="Genomic_DNA"/>
</dbReference>
<dbReference type="GO" id="GO:0005737">
    <property type="term" value="C:cytoplasm"/>
    <property type="evidence" value="ECO:0007669"/>
    <property type="project" value="TreeGrafter"/>
</dbReference>
<evidence type="ECO:0000256" key="2">
    <source>
        <dbReference type="ARBA" id="ARBA00022977"/>
    </source>
</evidence>
<keyword evidence="5" id="KW-1185">Reference proteome</keyword>
<evidence type="ECO:0000256" key="1">
    <source>
        <dbReference type="ARBA" id="ARBA00004948"/>
    </source>
</evidence>
<evidence type="ECO:0000313" key="5">
    <source>
        <dbReference type="Proteomes" id="UP000199229"/>
    </source>
</evidence>
<dbReference type="AlphaFoldDB" id="A0A1I2WQ72"/>
<sequence length="277" mass="28918">MRPLPSRVLVVTDRVSVRLRGSVDMVRGLPHTRHDRLISSHEYRWSALLGGEGQGEVCDLSGDGPHLTPTLSFQEREPVSACSTIDCATEEFALLARIDTLLAGGARWVWFRERDMASGPREILARTTMERVRAGGGTFSLGGDASLAARLGADGVHLPGGTTLEEIGQARRLLPNGLIGVSTHSVAEVETAARHGADYATLSPIFATVSKPGYGPALGPEAIAAAHVHGLPVLALGGITPETAHACCEAGAAGIAVMGDLMRGSDPGPTLRALLSV</sequence>
<protein>
    <submittedName>
        <fullName evidence="4">Thiamine-phosphate diphosphorylase</fullName>
    </submittedName>
</protein>
<dbReference type="InterPro" id="IPR022998">
    <property type="entry name" value="ThiamineP_synth_TenI"/>
</dbReference>
<dbReference type="GO" id="GO:0004789">
    <property type="term" value="F:thiamine-phosphate diphosphorylase activity"/>
    <property type="evidence" value="ECO:0007669"/>
    <property type="project" value="TreeGrafter"/>
</dbReference>